<feature type="binding site" description="covalent" evidence="8">
    <location>
        <position position="62"/>
    </location>
    <ligand>
        <name>heme c</name>
        <dbReference type="ChEBI" id="CHEBI:61717"/>
        <label>1</label>
    </ligand>
</feature>
<evidence type="ECO:0000256" key="6">
    <source>
        <dbReference type="ARBA" id="ARBA00023002"/>
    </source>
</evidence>
<dbReference type="AlphaFoldDB" id="A0A076FI05"/>
<dbReference type="InterPro" id="IPR009056">
    <property type="entry name" value="Cyt_c-like_dom"/>
</dbReference>
<dbReference type="GO" id="GO:0004130">
    <property type="term" value="F:cytochrome-c peroxidase activity"/>
    <property type="evidence" value="ECO:0007669"/>
    <property type="project" value="TreeGrafter"/>
</dbReference>
<feature type="binding site" description="axial binding residue" evidence="9">
    <location>
        <position position="63"/>
    </location>
    <ligand>
        <name>heme c</name>
        <dbReference type="ChEBI" id="CHEBI:61717"/>
        <label>1</label>
    </ligand>
    <ligandPart>
        <name>Fe</name>
        <dbReference type="ChEBI" id="CHEBI:18248"/>
    </ligandPart>
</feature>
<dbReference type="RefSeq" id="WP_051870962.1">
    <property type="nucleotide sequence ID" value="NZ_CP009043.1"/>
</dbReference>
<feature type="binding site" description="covalent" evidence="8">
    <location>
        <position position="193"/>
    </location>
    <ligand>
        <name>heme c</name>
        <dbReference type="ChEBI" id="CHEBI:61717"/>
        <label>2</label>
    </ligand>
</feature>
<dbReference type="PIRSF" id="PIRSF000294">
    <property type="entry name" value="Cytochrome-c_peroxidase"/>
    <property type="match status" value="1"/>
</dbReference>
<keyword evidence="11" id="KW-0575">Peroxidase</keyword>
<dbReference type="PANTHER" id="PTHR30600:SF7">
    <property type="entry name" value="CYTOCHROME C PEROXIDASE-RELATED"/>
    <property type="match status" value="1"/>
</dbReference>
<feature type="binding site" description="covalent" evidence="8">
    <location>
        <position position="196"/>
    </location>
    <ligand>
        <name>heme c</name>
        <dbReference type="ChEBI" id="CHEBI:61717"/>
        <label>2</label>
    </ligand>
</feature>
<dbReference type="Gene3D" id="1.10.760.10">
    <property type="entry name" value="Cytochrome c-like domain"/>
    <property type="match status" value="2"/>
</dbReference>
<dbReference type="GO" id="GO:0009055">
    <property type="term" value="F:electron transfer activity"/>
    <property type="evidence" value="ECO:0007669"/>
    <property type="project" value="InterPro"/>
</dbReference>
<dbReference type="InterPro" id="IPR036909">
    <property type="entry name" value="Cyt_c-like_dom_sf"/>
</dbReference>
<evidence type="ECO:0000256" key="2">
    <source>
        <dbReference type="ARBA" id="ARBA00022617"/>
    </source>
</evidence>
<evidence type="ECO:0000313" key="11">
    <source>
        <dbReference type="EMBL" id="AII15434.1"/>
    </source>
</evidence>
<evidence type="ECO:0000256" key="8">
    <source>
        <dbReference type="PIRSR" id="PIRSR000294-1"/>
    </source>
</evidence>
<reference evidence="12" key="1">
    <citation type="journal article" date="2014" name="Genome Announc.">
        <title>Complete Genome Sequence of Campylobacter iguaniorum Strain 1485ET, Isolated from a Bearded Dragon (Pogona vitticeps).</title>
        <authorList>
            <person name="Gilbert M.J."/>
            <person name="Miller W.G."/>
            <person name="Yee E."/>
            <person name="Kik M."/>
            <person name="Wagenaar J.A."/>
            <person name="Duim B."/>
        </authorList>
    </citation>
    <scope>NUCLEOTIDE SEQUENCE [LARGE SCALE GENOMIC DNA]</scope>
    <source>
        <strain evidence="12">1485E</strain>
    </source>
</reference>
<protein>
    <submittedName>
        <fullName evidence="11">Cytochrome c peroxidase</fullName>
    </submittedName>
</protein>
<dbReference type="SUPFAM" id="SSF46626">
    <property type="entry name" value="Cytochrome c"/>
    <property type="match status" value="2"/>
</dbReference>
<keyword evidence="7 9" id="KW-0408">Iron</keyword>
<keyword evidence="4" id="KW-0732">Signal</keyword>
<dbReference type="eggNOG" id="COG1858">
    <property type="taxonomic scope" value="Bacteria"/>
</dbReference>
<keyword evidence="2 8" id="KW-0349">Heme</keyword>
<comment type="PTM">
    <text evidence="8">Binds 2 heme groups per subunit.</text>
</comment>
<dbReference type="EMBL" id="CP009043">
    <property type="protein sequence ID" value="AII15434.1"/>
    <property type="molecule type" value="Genomic_DNA"/>
</dbReference>
<dbReference type="HOGENOM" id="CLU_034652_1_0_7"/>
<sequence>MIKTLFLVIFLLICPAFGEVRSTMFTPIVKMPKYDKEKALLGKALFSDIRLSTDKKTSCEMCHNIVQNKSLTSNNMYPNPPTLLNAYYNFLYSFDGSQRDLKIKIEDSFLNPTELGSSKKLIIERIEKNPNYKFKFNHLYGEVTFENVVDSVYEFIKALVTPLSKFDMYLDGNETALNSDEKKGFDLFIQYGCSNCHNGINIGGNIISRFLSTDKYHKILIKVPTLRNIAITTPYFHDGSKSSLYNVIQFADKILVRKHMSNEEYEYLHKFFLSLTGQTPEILYE</sequence>
<accession>A0A076FI05</accession>
<dbReference type="Pfam" id="PF03150">
    <property type="entry name" value="CCP_MauG"/>
    <property type="match status" value="1"/>
</dbReference>
<comment type="subcellular location">
    <subcellularLocation>
        <location evidence="1">Periplasm</location>
    </subcellularLocation>
</comment>
<dbReference type="PANTHER" id="PTHR30600">
    <property type="entry name" value="CYTOCHROME C PEROXIDASE-RELATED"/>
    <property type="match status" value="1"/>
</dbReference>
<dbReference type="InterPro" id="IPR026259">
    <property type="entry name" value="MauG/Cytc_peroxidase"/>
</dbReference>
<evidence type="ECO:0000313" key="12">
    <source>
        <dbReference type="Proteomes" id="UP000028486"/>
    </source>
</evidence>
<feature type="binding site" description="axial binding residue" evidence="9">
    <location>
        <position position="197"/>
    </location>
    <ligand>
        <name>heme c</name>
        <dbReference type="ChEBI" id="CHEBI:61717"/>
        <label>2</label>
    </ligand>
    <ligandPart>
        <name>Fe</name>
        <dbReference type="ChEBI" id="CHEBI:18248"/>
    </ligandPart>
</feature>
<evidence type="ECO:0000259" key="10">
    <source>
        <dbReference type="PROSITE" id="PS51007"/>
    </source>
</evidence>
<feature type="domain" description="Cytochrome c" evidence="10">
    <location>
        <begin position="179"/>
        <end position="276"/>
    </location>
</feature>
<name>A0A076FI05_9BACT</name>
<dbReference type="InterPro" id="IPR004852">
    <property type="entry name" value="Di-haem_cyt_c_peroxidsae"/>
</dbReference>
<feature type="domain" description="Cytochrome c" evidence="10">
    <location>
        <begin position="37"/>
        <end position="160"/>
    </location>
</feature>
<keyword evidence="6" id="KW-0560">Oxidoreductase</keyword>
<proteinExistence type="predicted"/>
<dbReference type="KEGG" id="caj:CIG1485E_1618"/>
<comment type="cofactor">
    <cofactor evidence="8">
        <name>heme</name>
        <dbReference type="ChEBI" id="CHEBI:30413"/>
    </cofactor>
    <text evidence="8">Binds 2 heme groups.</text>
</comment>
<dbReference type="Proteomes" id="UP000028486">
    <property type="component" value="Chromosome"/>
</dbReference>
<feature type="binding site" description="covalent" evidence="8">
    <location>
        <position position="59"/>
    </location>
    <ligand>
        <name>heme c</name>
        <dbReference type="ChEBI" id="CHEBI:61717"/>
        <label>1</label>
    </ligand>
</feature>
<keyword evidence="3 9" id="KW-0479">Metal-binding</keyword>
<evidence type="ECO:0000256" key="5">
    <source>
        <dbReference type="ARBA" id="ARBA00022764"/>
    </source>
</evidence>
<evidence type="ECO:0000256" key="7">
    <source>
        <dbReference type="ARBA" id="ARBA00023004"/>
    </source>
</evidence>
<gene>
    <name evidence="11" type="ORF">CIG1485E_1618</name>
</gene>
<organism evidence="11 12">
    <name type="scientific">Campylobacter iguaniorum</name>
    <dbReference type="NCBI Taxonomy" id="1244531"/>
    <lineage>
        <taxon>Bacteria</taxon>
        <taxon>Pseudomonadati</taxon>
        <taxon>Campylobacterota</taxon>
        <taxon>Epsilonproteobacteria</taxon>
        <taxon>Campylobacterales</taxon>
        <taxon>Campylobacteraceae</taxon>
        <taxon>Campylobacter</taxon>
    </lineage>
</organism>
<evidence type="ECO:0000256" key="4">
    <source>
        <dbReference type="ARBA" id="ARBA00022729"/>
    </source>
</evidence>
<dbReference type="GO" id="GO:0020037">
    <property type="term" value="F:heme binding"/>
    <property type="evidence" value="ECO:0007669"/>
    <property type="project" value="InterPro"/>
</dbReference>
<dbReference type="GO" id="GO:0046872">
    <property type="term" value="F:metal ion binding"/>
    <property type="evidence" value="ECO:0007669"/>
    <property type="project" value="UniProtKB-KW"/>
</dbReference>
<evidence type="ECO:0000256" key="3">
    <source>
        <dbReference type="ARBA" id="ARBA00022723"/>
    </source>
</evidence>
<evidence type="ECO:0000256" key="1">
    <source>
        <dbReference type="ARBA" id="ARBA00004418"/>
    </source>
</evidence>
<keyword evidence="5" id="KW-0574">Periplasm</keyword>
<dbReference type="GO" id="GO:0042597">
    <property type="term" value="C:periplasmic space"/>
    <property type="evidence" value="ECO:0007669"/>
    <property type="project" value="UniProtKB-SubCell"/>
</dbReference>
<keyword evidence="12" id="KW-1185">Reference proteome</keyword>
<dbReference type="InterPro" id="IPR051395">
    <property type="entry name" value="Cytochrome_c_Peroxidase/MauG"/>
</dbReference>
<dbReference type="STRING" id="1244531.CIG2463D_1815"/>
<dbReference type="OrthoDB" id="9805202at2"/>
<evidence type="ECO:0000256" key="9">
    <source>
        <dbReference type="PIRSR" id="PIRSR000294-2"/>
    </source>
</evidence>
<dbReference type="PROSITE" id="PS51007">
    <property type="entry name" value="CYTC"/>
    <property type="match status" value="2"/>
</dbReference>